<evidence type="ECO:0000313" key="1">
    <source>
        <dbReference type="EMBL" id="JAE38244.1"/>
    </source>
</evidence>
<organism evidence="1">
    <name type="scientific">Arundo donax</name>
    <name type="common">Giant reed</name>
    <name type="synonym">Donax arundinaceus</name>
    <dbReference type="NCBI Taxonomy" id="35708"/>
    <lineage>
        <taxon>Eukaryota</taxon>
        <taxon>Viridiplantae</taxon>
        <taxon>Streptophyta</taxon>
        <taxon>Embryophyta</taxon>
        <taxon>Tracheophyta</taxon>
        <taxon>Spermatophyta</taxon>
        <taxon>Magnoliopsida</taxon>
        <taxon>Liliopsida</taxon>
        <taxon>Poales</taxon>
        <taxon>Poaceae</taxon>
        <taxon>PACMAD clade</taxon>
        <taxon>Arundinoideae</taxon>
        <taxon>Arundineae</taxon>
        <taxon>Arundo</taxon>
    </lineage>
</organism>
<name>A0A0A9HQY4_ARUDO</name>
<protein>
    <submittedName>
        <fullName evidence="1">Uncharacterized protein</fullName>
    </submittedName>
</protein>
<reference evidence="1" key="2">
    <citation type="journal article" date="2015" name="Data Brief">
        <title>Shoot transcriptome of the giant reed, Arundo donax.</title>
        <authorList>
            <person name="Barrero R.A."/>
            <person name="Guerrero F.D."/>
            <person name="Moolhuijzen P."/>
            <person name="Goolsby J.A."/>
            <person name="Tidwell J."/>
            <person name="Bellgard S.E."/>
            <person name="Bellgard M.I."/>
        </authorList>
    </citation>
    <scope>NUCLEOTIDE SEQUENCE</scope>
    <source>
        <tissue evidence="1">Shoot tissue taken approximately 20 cm above the soil surface</tissue>
    </source>
</reference>
<sequence length="49" mass="5808">MLFYQANSYAPIDYKYRPLIIVNILLKYTAAQKHFIFGLVPRLRAILSY</sequence>
<proteinExistence type="predicted"/>
<dbReference type="AlphaFoldDB" id="A0A0A9HQY4"/>
<reference evidence="1" key="1">
    <citation type="submission" date="2014-09" db="EMBL/GenBank/DDBJ databases">
        <authorList>
            <person name="Magalhaes I.L.F."/>
            <person name="Oliveira U."/>
            <person name="Santos F.R."/>
            <person name="Vidigal T.H.D.A."/>
            <person name="Brescovit A.D."/>
            <person name="Santos A.J."/>
        </authorList>
    </citation>
    <scope>NUCLEOTIDE SEQUENCE</scope>
    <source>
        <tissue evidence="1">Shoot tissue taken approximately 20 cm above the soil surface</tissue>
    </source>
</reference>
<dbReference type="EMBL" id="GBRH01159652">
    <property type="protein sequence ID" value="JAE38244.1"/>
    <property type="molecule type" value="Transcribed_RNA"/>
</dbReference>
<accession>A0A0A9HQY4</accession>